<proteinExistence type="predicted"/>
<accession>A0A6J4RLL1</accession>
<dbReference type="AlphaFoldDB" id="A0A6J4RLL1"/>
<gene>
    <name evidence="1" type="ORF">AVDCRST_MAG96-750</name>
</gene>
<sequence length="40" mass="4624">MEMRYNVDAKAFAGKQAEAFTFQHSERLRGREPSSHIETP</sequence>
<name>A0A6J4RLL1_9BACT</name>
<reference evidence="1" key="1">
    <citation type="submission" date="2020-02" db="EMBL/GenBank/DDBJ databases">
        <authorList>
            <person name="Meier V. D."/>
        </authorList>
    </citation>
    <scope>NUCLEOTIDE SEQUENCE</scope>
    <source>
        <strain evidence="1">AVDCRST_MAG96</strain>
    </source>
</reference>
<protein>
    <submittedName>
        <fullName evidence="1">Uncharacterized protein</fullName>
    </submittedName>
</protein>
<evidence type="ECO:0000313" key="1">
    <source>
        <dbReference type="EMBL" id="CAA9476577.1"/>
    </source>
</evidence>
<organism evidence="1">
    <name type="scientific">uncultured Segetibacter sp</name>
    <dbReference type="NCBI Taxonomy" id="481133"/>
    <lineage>
        <taxon>Bacteria</taxon>
        <taxon>Pseudomonadati</taxon>
        <taxon>Bacteroidota</taxon>
        <taxon>Chitinophagia</taxon>
        <taxon>Chitinophagales</taxon>
        <taxon>Chitinophagaceae</taxon>
        <taxon>Segetibacter</taxon>
        <taxon>environmental samples</taxon>
    </lineage>
</organism>
<dbReference type="EMBL" id="CADCVN010000286">
    <property type="protein sequence ID" value="CAA9476577.1"/>
    <property type="molecule type" value="Genomic_DNA"/>
</dbReference>